<dbReference type="InterPro" id="IPR019401">
    <property type="entry name" value="Znf_CHCC"/>
</dbReference>
<dbReference type="AlphaFoldDB" id="D3PIV7"/>
<sequence length="126" mass="14116">MMLNLMRQTLSSTPKWASALNPTRSLSSTAILRDTSSGSKETHTGQQWDESDFRNFRFLNTEKEINEKFAIDLVSKVPPIEVTERIVACDGGDGPLGHPRVFINLDDGEPSACIYCQLRYVLKSSH</sequence>
<dbReference type="PANTHER" id="PTHR13156">
    <property type="entry name" value="NADH-UBIQUINONE OXIDOREDUCTASE 13 KD-A SUBUNIT"/>
    <property type="match status" value="1"/>
</dbReference>
<feature type="domain" description="Zinc finger CHCC-type" evidence="1">
    <location>
        <begin position="85"/>
        <end position="120"/>
    </location>
</feature>
<proteinExistence type="evidence at transcript level"/>
<dbReference type="EMBL" id="BT121563">
    <property type="protein sequence ID" value="ADD38493.1"/>
    <property type="molecule type" value="mRNA"/>
</dbReference>
<accession>D3PIV7</accession>
<dbReference type="Pfam" id="PF10276">
    <property type="entry name" value="zf-CHCC"/>
    <property type="match status" value="1"/>
</dbReference>
<gene>
    <name evidence="2" type="primary">NDUS6</name>
</gene>
<protein>
    <submittedName>
        <fullName evidence="2">NADH dehydrogenase iron-sulfur protein 6, mitochondrial</fullName>
    </submittedName>
</protein>
<dbReference type="PANTHER" id="PTHR13156:SF0">
    <property type="entry name" value="NADH DEHYDROGENASE [UBIQUINONE] IRON-SULFUR PROTEIN 6, MITOCHONDRIAL"/>
    <property type="match status" value="1"/>
</dbReference>
<organism evidence="2">
    <name type="scientific">Lepeophtheirus salmonis</name>
    <name type="common">Salmon louse</name>
    <name type="synonym">Caligus salmonis</name>
    <dbReference type="NCBI Taxonomy" id="72036"/>
    <lineage>
        <taxon>Eukaryota</taxon>
        <taxon>Metazoa</taxon>
        <taxon>Ecdysozoa</taxon>
        <taxon>Arthropoda</taxon>
        <taxon>Crustacea</taxon>
        <taxon>Multicrustacea</taxon>
        <taxon>Hexanauplia</taxon>
        <taxon>Copepoda</taxon>
        <taxon>Siphonostomatoida</taxon>
        <taxon>Caligidae</taxon>
        <taxon>Lepeophtheirus</taxon>
    </lineage>
</organism>
<dbReference type="OrthoDB" id="307899at2759"/>
<dbReference type="GO" id="GO:0005739">
    <property type="term" value="C:mitochondrion"/>
    <property type="evidence" value="ECO:0007669"/>
    <property type="project" value="GOC"/>
</dbReference>
<dbReference type="Gene3D" id="2.60.260.40">
    <property type="entry name" value="q5lls5 like domains"/>
    <property type="match status" value="1"/>
</dbReference>
<dbReference type="GO" id="GO:0006120">
    <property type="term" value="P:mitochondrial electron transport, NADH to ubiquinone"/>
    <property type="evidence" value="ECO:0007669"/>
    <property type="project" value="TreeGrafter"/>
</dbReference>
<evidence type="ECO:0000313" key="2">
    <source>
        <dbReference type="EMBL" id="ADD38493.1"/>
    </source>
</evidence>
<name>D3PIV7_LEPSM</name>
<reference evidence="2" key="1">
    <citation type="submission" date="2010-03" db="EMBL/GenBank/DDBJ databases">
        <title>Atlantic Lepeophtheirus salmonis ESTs and full-length cDNAs.</title>
        <authorList>
            <person name="Yasuike M."/>
            <person name="von Schalburg K."/>
            <person name="Cooper G."/>
            <person name="Leong J."/>
            <person name="Nilsen F."/>
            <person name="Jones S.R.M."/>
            <person name="Koop B.F."/>
        </authorList>
    </citation>
    <scope>NUCLEOTIDE SEQUENCE</scope>
    <source>
        <strain evidence="2">Atlantic form</strain>
        <tissue evidence="2">Mixed tissue</tissue>
    </source>
</reference>
<evidence type="ECO:0000259" key="1">
    <source>
        <dbReference type="Pfam" id="PF10276"/>
    </source>
</evidence>